<keyword evidence="1" id="KW-0812">Transmembrane</keyword>
<dbReference type="EMBL" id="JAAMFM010000003">
    <property type="protein sequence ID" value="NVM94041.1"/>
    <property type="molecule type" value="Genomic_DNA"/>
</dbReference>
<organism evidence="2 3">
    <name type="scientific">Arthrobacter wenxiniae</name>
    <dbReference type="NCBI Taxonomy" id="2713570"/>
    <lineage>
        <taxon>Bacteria</taxon>
        <taxon>Bacillati</taxon>
        <taxon>Actinomycetota</taxon>
        <taxon>Actinomycetes</taxon>
        <taxon>Micrococcales</taxon>
        <taxon>Micrococcaceae</taxon>
        <taxon>Arthrobacter</taxon>
    </lineage>
</organism>
<evidence type="ECO:0000256" key="1">
    <source>
        <dbReference type="SAM" id="Phobius"/>
    </source>
</evidence>
<dbReference type="SUPFAM" id="SSF53474">
    <property type="entry name" value="alpha/beta-Hydrolases"/>
    <property type="match status" value="1"/>
</dbReference>
<proteinExistence type="predicted"/>
<feature type="transmembrane region" description="Helical" evidence="1">
    <location>
        <begin position="6"/>
        <end position="25"/>
    </location>
</feature>
<dbReference type="InterPro" id="IPR029058">
    <property type="entry name" value="AB_hydrolase_fold"/>
</dbReference>
<feature type="transmembrane region" description="Helical" evidence="1">
    <location>
        <begin position="66"/>
        <end position="94"/>
    </location>
</feature>
<accession>A0A7Y7IEK1</accession>
<keyword evidence="3" id="KW-1185">Reference proteome</keyword>
<name>A0A7Y7IEK1_9MICC</name>
<feature type="transmembrane region" description="Helical" evidence="1">
    <location>
        <begin position="115"/>
        <end position="135"/>
    </location>
</feature>
<keyword evidence="1" id="KW-0472">Membrane</keyword>
<dbReference type="InterPro" id="IPR000801">
    <property type="entry name" value="Esterase-like"/>
</dbReference>
<evidence type="ECO:0000313" key="3">
    <source>
        <dbReference type="Proteomes" id="UP000543556"/>
    </source>
</evidence>
<keyword evidence="1" id="KW-1133">Transmembrane helix</keyword>
<sequence>MSLASGLIPVAAFGLGAVALAYLLVRRSRRWWLFALLSAVASGALALLAGWAVIHVWYWWPEDLPATVIACVGFGIWGLVLGLTTAFLGLGGLLRRGAAQGRQRHGVRPRAGRTSVPRAMLAVAAAVVVLAVSALQVNVYFGEYPTVGSLIHGDPALARGIPHFLQKKAADRYRLLPAKDGWVEPRKMSAGEFRQVDIPGKVSGFRARPGVVYLPPAYFTPHPPVLPVVVLVTGQPGSPDNWLVSGHLGQIMESYAHAHHGLAPVVVMPDANGSQEANTMCMNSALGRVDTYMAVDVPHWITNTLNVDTNHEHWAVAGFSYGGTCAMQMVTRHPNVYRTFAAISAELEPALTANRAVTVQRAFHGNTAAFDAVVPMTLLERRSYPTIHGWFATGAQDAVYTRYAQELATAAHKAGMTVERTTFPGGHSWVMVTEALPSAFSYLGARLGLQ</sequence>
<comment type="caution">
    <text evidence="2">The sequence shown here is derived from an EMBL/GenBank/DDBJ whole genome shotgun (WGS) entry which is preliminary data.</text>
</comment>
<protein>
    <submittedName>
        <fullName evidence="2">Esterase</fullName>
    </submittedName>
</protein>
<dbReference type="GO" id="GO:0016747">
    <property type="term" value="F:acyltransferase activity, transferring groups other than amino-acyl groups"/>
    <property type="evidence" value="ECO:0007669"/>
    <property type="project" value="TreeGrafter"/>
</dbReference>
<evidence type="ECO:0000313" key="2">
    <source>
        <dbReference type="EMBL" id="NVM94041.1"/>
    </source>
</evidence>
<dbReference type="RefSeq" id="WP_176633769.1">
    <property type="nucleotide sequence ID" value="NZ_JAAMFM010000003.1"/>
</dbReference>
<dbReference type="Gene3D" id="3.40.50.1820">
    <property type="entry name" value="alpha/beta hydrolase"/>
    <property type="match status" value="1"/>
</dbReference>
<gene>
    <name evidence="2" type="ORF">G6034_03770</name>
</gene>
<dbReference type="Proteomes" id="UP000543556">
    <property type="component" value="Unassembled WGS sequence"/>
</dbReference>
<dbReference type="AlphaFoldDB" id="A0A7Y7IEK1"/>
<dbReference type="PANTHER" id="PTHR48098:SF1">
    <property type="entry name" value="DIACYLGLYCEROL ACYLTRANSFERASE_MYCOLYLTRANSFERASE AG85A"/>
    <property type="match status" value="1"/>
</dbReference>
<dbReference type="PANTHER" id="PTHR48098">
    <property type="entry name" value="ENTEROCHELIN ESTERASE-RELATED"/>
    <property type="match status" value="1"/>
</dbReference>
<dbReference type="InterPro" id="IPR050583">
    <property type="entry name" value="Mycobacterial_A85_antigen"/>
</dbReference>
<feature type="transmembrane region" description="Helical" evidence="1">
    <location>
        <begin position="32"/>
        <end position="60"/>
    </location>
</feature>
<reference evidence="2 3" key="1">
    <citation type="submission" date="2020-02" db="EMBL/GenBank/DDBJ databases">
        <title>Genome sequence of strain AETb3-4.</title>
        <authorList>
            <person name="Gao J."/>
            <person name="Zhang X."/>
        </authorList>
    </citation>
    <scope>NUCLEOTIDE SEQUENCE [LARGE SCALE GENOMIC DNA]</scope>
    <source>
        <strain evidence="2 3">AETb3-4</strain>
    </source>
</reference>
<dbReference type="Pfam" id="PF00756">
    <property type="entry name" value="Esterase"/>
    <property type="match status" value="1"/>
</dbReference>